<evidence type="ECO:0000313" key="3">
    <source>
        <dbReference type="EMBL" id="MEA5445847.1"/>
    </source>
</evidence>
<name>A0AAP6JFU5_9GAMM</name>
<dbReference type="InterPro" id="IPR025411">
    <property type="entry name" value="DUF4136"/>
</dbReference>
<keyword evidence="4" id="KW-1185">Reference proteome</keyword>
<proteinExistence type="predicted"/>
<dbReference type="PROSITE" id="PS51257">
    <property type="entry name" value="PROKAR_LIPOPROTEIN"/>
    <property type="match status" value="1"/>
</dbReference>
<dbReference type="EMBL" id="JAYGII010000016">
    <property type="protein sequence ID" value="MEA5445847.1"/>
    <property type="molecule type" value="Genomic_DNA"/>
</dbReference>
<gene>
    <name evidence="3" type="ORF">VCB98_08455</name>
</gene>
<comment type="caution">
    <text evidence="3">The sequence shown here is derived from an EMBL/GenBank/DDBJ whole genome shotgun (WGS) entry which is preliminary data.</text>
</comment>
<dbReference type="Gene3D" id="3.30.160.670">
    <property type="match status" value="1"/>
</dbReference>
<sequence length="201" mass="23659">MIKKGTPVLVLVLLLAWLLAACATPTRSEHDPGVDFDRYQSFAWTAPRRETVRDPVLDSELLDRRVAHAVRAILKDRGYQEVDAESADFLITYHTVTRERLVSPNVRVHLHHGPSYRWHPYWHPNYHPHPFFGPPVHHHVHYVGDTRVYREGSLIVDVIDRERGELIWRGWRASEVRQERFRDERLKQLLQRILADFPPGF</sequence>
<dbReference type="Pfam" id="PF13590">
    <property type="entry name" value="DUF4136"/>
    <property type="match status" value="1"/>
</dbReference>
<evidence type="ECO:0000313" key="4">
    <source>
        <dbReference type="Proteomes" id="UP001302316"/>
    </source>
</evidence>
<reference evidence="3 4" key="1">
    <citation type="submission" date="2023-12" db="EMBL/GenBank/DDBJ databases">
        <title>Whole-genome sequencing of halo(alkali)philic microorganisms from hypersaline lakes.</title>
        <authorList>
            <person name="Sorokin D.Y."/>
            <person name="Merkel A.Y."/>
            <person name="Messina E."/>
            <person name="Yakimov M."/>
        </authorList>
    </citation>
    <scope>NUCLEOTIDE SEQUENCE [LARGE SCALE GENOMIC DNA]</scope>
    <source>
        <strain evidence="3 4">AB-CW1</strain>
    </source>
</reference>
<feature type="signal peptide" evidence="1">
    <location>
        <begin position="1"/>
        <end position="23"/>
    </location>
</feature>
<feature type="domain" description="DUF4136" evidence="2">
    <location>
        <begin position="28"/>
        <end position="199"/>
    </location>
</feature>
<dbReference type="Proteomes" id="UP001302316">
    <property type="component" value="Unassembled WGS sequence"/>
</dbReference>
<protein>
    <submittedName>
        <fullName evidence="3">DUF4136 domain-containing protein</fullName>
    </submittedName>
</protein>
<evidence type="ECO:0000259" key="2">
    <source>
        <dbReference type="Pfam" id="PF13590"/>
    </source>
</evidence>
<accession>A0AAP6JFU5</accession>
<dbReference type="AlphaFoldDB" id="A0AAP6JFU5"/>
<feature type="chain" id="PRO_5042821212" evidence="1">
    <location>
        <begin position="24"/>
        <end position="201"/>
    </location>
</feature>
<organism evidence="3 4">
    <name type="scientific">Natronospira elongata</name>
    <dbReference type="NCBI Taxonomy" id="3110268"/>
    <lineage>
        <taxon>Bacteria</taxon>
        <taxon>Pseudomonadati</taxon>
        <taxon>Pseudomonadota</taxon>
        <taxon>Gammaproteobacteria</taxon>
        <taxon>Natronospirales</taxon>
        <taxon>Natronospiraceae</taxon>
        <taxon>Natronospira</taxon>
    </lineage>
</organism>
<dbReference type="RefSeq" id="WP_346051678.1">
    <property type="nucleotide sequence ID" value="NZ_JAYGII010000016.1"/>
</dbReference>
<keyword evidence="1" id="KW-0732">Signal</keyword>
<evidence type="ECO:0000256" key="1">
    <source>
        <dbReference type="SAM" id="SignalP"/>
    </source>
</evidence>